<dbReference type="PANTHER" id="PTHR24256">
    <property type="entry name" value="TRYPTASE-RELATED"/>
    <property type="match status" value="1"/>
</dbReference>
<accession>A0AB39Z2K7</accession>
<dbReference type="InterPro" id="IPR051487">
    <property type="entry name" value="Ser/Thr_Proteases_Immune/Dev"/>
</dbReference>
<dbReference type="PROSITE" id="PS00134">
    <property type="entry name" value="TRYPSIN_HIS"/>
    <property type="match status" value="1"/>
</dbReference>
<dbReference type="Pfam" id="PF00089">
    <property type="entry name" value="Trypsin"/>
    <property type="match status" value="1"/>
</dbReference>
<feature type="transmembrane region" description="Helical" evidence="3">
    <location>
        <begin position="25"/>
        <end position="47"/>
    </location>
</feature>
<dbReference type="GeneID" id="136116465"/>
<dbReference type="PRINTS" id="PR00722">
    <property type="entry name" value="CHYMOTRYPSIN"/>
</dbReference>
<dbReference type="CDD" id="cd00190">
    <property type="entry name" value="Tryp_SPc"/>
    <property type="match status" value="1"/>
</dbReference>
<keyword evidence="3" id="KW-0812">Transmembrane</keyword>
<dbReference type="Gene3D" id="2.40.10.10">
    <property type="entry name" value="Trypsin-like serine proteases"/>
    <property type="match status" value="2"/>
</dbReference>
<gene>
    <name evidence="6" type="primary">LOC136116465</name>
</gene>
<evidence type="ECO:0000256" key="1">
    <source>
        <dbReference type="ARBA" id="ARBA00023157"/>
    </source>
</evidence>
<dbReference type="SUPFAM" id="SSF50494">
    <property type="entry name" value="Trypsin-like serine proteases"/>
    <property type="match status" value="1"/>
</dbReference>
<comment type="similarity">
    <text evidence="2">Belongs to the peptidase S1 family. CLIP subfamily.</text>
</comment>
<dbReference type="PROSITE" id="PS50240">
    <property type="entry name" value="TRYPSIN_DOM"/>
    <property type="match status" value="1"/>
</dbReference>
<name>A0AB39Z2K7_DROSZ</name>
<keyword evidence="1" id="KW-1015">Disulfide bond</keyword>
<organism evidence="5 6">
    <name type="scientific">Drosophila suzukii</name>
    <name type="common">Spotted-wing drosophila fruit fly</name>
    <dbReference type="NCBI Taxonomy" id="28584"/>
    <lineage>
        <taxon>Eukaryota</taxon>
        <taxon>Metazoa</taxon>
        <taxon>Ecdysozoa</taxon>
        <taxon>Arthropoda</taxon>
        <taxon>Hexapoda</taxon>
        <taxon>Insecta</taxon>
        <taxon>Pterygota</taxon>
        <taxon>Neoptera</taxon>
        <taxon>Endopterygota</taxon>
        <taxon>Diptera</taxon>
        <taxon>Brachycera</taxon>
        <taxon>Muscomorpha</taxon>
        <taxon>Ephydroidea</taxon>
        <taxon>Drosophilidae</taxon>
        <taxon>Drosophila</taxon>
        <taxon>Sophophora</taxon>
    </lineage>
</organism>
<keyword evidence="6" id="KW-0645">Protease</keyword>
<dbReference type="InterPro" id="IPR009003">
    <property type="entry name" value="Peptidase_S1_PA"/>
</dbReference>
<evidence type="ECO:0000256" key="2">
    <source>
        <dbReference type="ARBA" id="ARBA00024195"/>
    </source>
</evidence>
<keyword evidence="5" id="KW-1185">Reference proteome</keyword>
<dbReference type="InterPro" id="IPR001314">
    <property type="entry name" value="Peptidase_S1A"/>
</dbReference>
<proteinExistence type="inferred from homology"/>
<dbReference type="GO" id="GO:0004252">
    <property type="term" value="F:serine-type endopeptidase activity"/>
    <property type="evidence" value="ECO:0007669"/>
    <property type="project" value="InterPro"/>
</dbReference>
<dbReference type="InterPro" id="IPR001254">
    <property type="entry name" value="Trypsin_dom"/>
</dbReference>
<sequence length="302" mass="33649">MIRIPIKESGDEFVSLSLSNTMQRVIGVFAVLAGLFLVTINGSAFLLDSKCGKSHRSDNYGMIAGGENTGIFSNPWMVSIIVGGTPICGGSLITSRFVLTAAHCISRDKTIVRLGDYLTVNPENDCSTGVCIPRAYFKNVDKKIPHADFNKISNTLYDIGLLRMADEVEFSDYVRPICLLLNAKMEHVLQFNVTGWGRRENGEMSNFLQKTTLRRIYNYYCDDYFKKETDQTQICTGSYTSETCTGDSGGPLSAEVFYEGQFRPFLYGVVSYGSRSCTTGGLDLHTNVEKYMDWIVRALIHN</sequence>
<keyword evidence="6" id="KW-0378">Hydrolase</keyword>
<dbReference type="InterPro" id="IPR043504">
    <property type="entry name" value="Peptidase_S1_PA_chymotrypsin"/>
</dbReference>
<reference evidence="6" key="1">
    <citation type="submission" date="2025-08" db="UniProtKB">
        <authorList>
            <consortium name="RefSeq"/>
        </authorList>
    </citation>
    <scope>IDENTIFICATION</scope>
</reference>
<evidence type="ECO:0000313" key="6">
    <source>
        <dbReference type="RefSeq" id="XP_016927413.4"/>
    </source>
</evidence>
<dbReference type="AlphaFoldDB" id="A0AB39Z2K7"/>
<dbReference type="InterPro" id="IPR018114">
    <property type="entry name" value="TRYPSIN_HIS"/>
</dbReference>
<dbReference type="SMART" id="SM00020">
    <property type="entry name" value="Tryp_SPc"/>
    <property type="match status" value="1"/>
</dbReference>
<keyword evidence="3" id="KW-1133">Transmembrane helix</keyword>
<feature type="domain" description="Peptidase S1" evidence="4">
    <location>
        <begin position="63"/>
        <end position="300"/>
    </location>
</feature>
<dbReference type="RefSeq" id="XP_016927413.4">
    <property type="nucleotide sequence ID" value="XM_017071924.4"/>
</dbReference>
<evidence type="ECO:0000256" key="3">
    <source>
        <dbReference type="SAM" id="Phobius"/>
    </source>
</evidence>
<dbReference type="GO" id="GO:0006508">
    <property type="term" value="P:proteolysis"/>
    <property type="evidence" value="ECO:0007669"/>
    <property type="project" value="UniProtKB-KW"/>
</dbReference>
<evidence type="ECO:0000313" key="5">
    <source>
        <dbReference type="Proteomes" id="UP001652628"/>
    </source>
</evidence>
<keyword evidence="3" id="KW-0472">Membrane</keyword>
<protein>
    <submittedName>
        <fullName evidence="6">Serine protease grass</fullName>
    </submittedName>
</protein>
<evidence type="ECO:0000259" key="4">
    <source>
        <dbReference type="PROSITE" id="PS50240"/>
    </source>
</evidence>
<dbReference type="Proteomes" id="UP001652628">
    <property type="component" value="Chromosome 2R"/>
</dbReference>
<dbReference type="GO" id="GO:0005576">
    <property type="term" value="C:extracellular region"/>
    <property type="evidence" value="ECO:0007669"/>
    <property type="project" value="UniProtKB-SubCell"/>
</dbReference>